<gene>
    <name evidence="2" type="ORF">CTOB1V02_LOCUS2070</name>
</gene>
<feature type="compositionally biased region" description="Acidic residues" evidence="1">
    <location>
        <begin position="198"/>
        <end position="215"/>
    </location>
</feature>
<proteinExistence type="predicted"/>
<protein>
    <submittedName>
        <fullName evidence="2">Uncharacterized protein</fullName>
    </submittedName>
</protein>
<evidence type="ECO:0000256" key="1">
    <source>
        <dbReference type="SAM" id="MobiDB-lite"/>
    </source>
</evidence>
<dbReference type="EMBL" id="OB660308">
    <property type="protein sequence ID" value="CAD7224100.1"/>
    <property type="molecule type" value="Genomic_DNA"/>
</dbReference>
<dbReference type="SUPFAM" id="SSF52075">
    <property type="entry name" value="Outer arm dynein light chain 1"/>
    <property type="match status" value="1"/>
</dbReference>
<dbReference type="OrthoDB" id="1904536at2759"/>
<dbReference type="PROSITE" id="PS51450">
    <property type="entry name" value="LRR"/>
    <property type="match status" value="1"/>
</dbReference>
<sequence>MTEDSAASIECMTENEKSHTPRINKRYLVKHCRDLGLYETPYLNDVLYLHHKEMLSNLKTLEISNNQLEKAADIKELIHCKQLSVLDLSNNKLENSDAVLEKDLRYLDDRPVFEKERACVQAWSEGGIEAENLCRDQWNENEKKKMQDQATAFLKKYGRRPAEEFGHIDEPSRMESVPRTAEGSIKDSGCTEVHVEEMKEDEVSETTSDTEELEAGESSSTGRHEIVLEEHGEIEISSKLTATSPTVVNSKQISIPIYHRHEMENSKQATFVEKTKSRLEKEKMDFYQRSVLKRKTKIISSANKLDEDDDVEEQLEERTSPISSVERKRVFNSNEQQQIGHVRTEDYAYRAEQYLHLQLSRDTGYRAEQYLRLQLSRDTGYRAQQYLRLQLSRGRDTGYRAEQYLRLQLFRDKCNRTSLNLISSPTFKILLAEKFQSSLPTLIC</sequence>
<dbReference type="InterPro" id="IPR032675">
    <property type="entry name" value="LRR_dom_sf"/>
</dbReference>
<dbReference type="AlphaFoldDB" id="A0A7R8W7P9"/>
<dbReference type="Gene3D" id="3.80.10.10">
    <property type="entry name" value="Ribonuclease Inhibitor"/>
    <property type="match status" value="1"/>
</dbReference>
<dbReference type="InterPro" id="IPR001611">
    <property type="entry name" value="Leu-rich_rpt"/>
</dbReference>
<name>A0A7R8W7P9_9CRUS</name>
<accession>A0A7R8W7P9</accession>
<feature type="region of interest" description="Disordered" evidence="1">
    <location>
        <begin position="196"/>
        <end position="225"/>
    </location>
</feature>
<organism evidence="2">
    <name type="scientific">Cyprideis torosa</name>
    <dbReference type="NCBI Taxonomy" id="163714"/>
    <lineage>
        <taxon>Eukaryota</taxon>
        <taxon>Metazoa</taxon>
        <taxon>Ecdysozoa</taxon>
        <taxon>Arthropoda</taxon>
        <taxon>Crustacea</taxon>
        <taxon>Oligostraca</taxon>
        <taxon>Ostracoda</taxon>
        <taxon>Podocopa</taxon>
        <taxon>Podocopida</taxon>
        <taxon>Cytherocopina</taxon>
        <taxon>Cytheroidea</taxon>
        <taxon>Cytherideidae</taxon>
        <taxon>Cyprideis</taxon>
    </lineage>
</organism>
<evidence type="ECO:0000313" key="2">
    <source>
        <dbReference type="EMBL" id="CAD7224100.1"/>
    </source>
</evidence>
<reference evidence="2" key="1">
    <citation type="submission" date="2020-11" db="EMBL/GenBank/DDBJ databases">
        <authorList>
            <person name="Tran Van P."/>
        </authorList>
    </citation>
    <scope>NUCLEOTIDE SEQUENCE</scope>
</reference>